<dbReference type="Pfam" id="PF02837">
    <property type="entry name" value="Glyco_hydro_2_N"/>
    <property type="match status" value="1"/>
</dbReference>
<dbReference type="SUPFAM" id="SSF49785">
    <property type="entry name" value="Galactose-binding domain-like"/>
    <property type="match status" value="1"/>
</dbReference>
<dbReference type="Pfam" id="PF00746">
    <property type="entry name" value="Gram_pos_anchor"/>
    <property type="match status" value="1"/>
</dbReference>
<keyword evidence="5 12" id="KW-0378">Hydrolase</keyword>
<dbReference type="Gene3D" id="3.20.20.80">
    <property type="entry name" value="Glycosidases"/>
    <property type="match status" value="1"/>
</dbReference>
<feature type="domain" description="G5" evidence="11">
    <location>
        <begin position="2368"/>
        <end position="2443"/>
    </location>
</feature>
<dbReference type="InterPro" id="IPR011098">
    <property type="entry name" value="G5_dom"/>
</dbReference>
<feature type="compositionally biased region" description="Polar residues" evidence="8">
    <location>
        <begin position="2553"/>
        <end position="2570"/>
    </location>
</feature>
<keyword evidence="9" id="KW-0472">Membrane</keyword>
<dbReference type="SUPFAM" id="SSF51445">
    <property type="entry name" value="(Trans)glycosidases"/>
    <property type="match status" value="1"/>
</dbReference>
<evidence type="ECO:0000256" key="4">
    <source>
        <dbReference type="ARBA" id="ARBA00022729"/>
    </source>
</evidence>
<organism evidence="12 13">
    <name type="scientific">Streptococcus mitis</name>
    <dbReference type="NCBI Taxonomy" id="28037"/>
    <lineage>
        <taxon>Bacteria</taxon>
        <taxon>Bacillati</taxon>
        <taxon>Bacillota</taxon>
        <taxon>Bacilli</taxon>
        <taxon>Lactobacillales</taxon>
        <taxon>Streptococcaceae</taxon>
        <taxon>Streptococcus</taxon>
        <taxon>Streptococcus mitis group</taxon>
    </lineage>
</organism>
<dbReference type="InterPro" id="IPR032311">
    <property type="entry name" value="DUF4982"/>
</dbReference>
<dbReference type="InterPro" id="IPR013783">
    <property type="entry name" value="Ig-like_fold"/>
</dbReference>
<dbReference type="PROSITE" id="PS50847">
    <property type="entry name" value="GRAM_POS_ANCHORING"/>
    <property type="match status" value="1"/>
</dbReference>
<dbReference type="GO" id="GO:0004565">
    <property type="term" value="F:beta-galactosidase activity"/>
    <property type="evidence" value="ECO:0007669"/>
    <property type="project" value="UniProtKB-EC"/>
</dbReference>
<keyword evidence="3" id="KW-0964">Secreted</keyword>
<evidence type="ECO:0000256" key="9">
    <source>
        <dbReference type="SAM" id="Phobius"/>
    </source>
</evidence>
<dbReference type="SUPFAM" id="SSF49303">
    <property type="entry name" value="beta-Galactosidase/glucuronidase domain"/>
    <property type="match status" value="1"/>
</dbReference>
<evidence type="ECO:0000313" key="12">
    <source>
        <dbReference type="EMBL" id="RSI92392.1"/>
    </source>
</evidence>
<feature type="compositionally biased region" description="Polar residues" evidence="8">
    <location>
        <begin position="2535"/>
        <end position="2544"/>
    </location>
</feature>
<feature type="domain" description="G5" evidence="11">
    <location>
        <begin position="2281"/>
        <end position="2356"/>
    </location>
</feature>
<dbReference type="Pfam" id="PF07532">
    <property type="entry name" value="Big_4"/>
    <property type="match status" value="4"/>
</dbReference>
<dbReference type="Pfam" id="PF07501">
    <property type="entry name" value="G5"/>
    <property type="match status" value="5"/>
</dbReference>
<dbReference type="InterPro" id="IPR006104">
    <property type="entry name" value="Glyco_hydro_2_N"/>
</dbReference>
<evidence type="ECO:0000256" key="8">
    <source>
        <dbReference type="SAM" id="MobiDB-lite"/>
    </source>
</evidence>
<evidence type="ECO:0000256" key="7">
    <source>
        <dbReference type="ARBA" id="ARBA00023295"/>
    </source>
</evidence>
<dbReference type="FunFam" id="2.60.120.260:FF:000106">
    <property type="entry name" value="Beta-galactosidase, putative"/>
    <property type="match status" value="1"/>
</dbReference>
<dbReference type="InterPro" id="IPR005877">
    <property type="entry name" value="YSIRK_signal_dom"/>
</dbReference>
<comment type="similarity">
    <text evidence="1">Belongs to the glycosyl hydrolase 2 family.</text>
</comment>
<dbReference type="Gene3D" id="2.60.40.10">
    <property type="entry name" value="Immunoglobulins"/>
    <property type="match status" value="3"/>
</dbReference>
<evidence type="ECO:0000256" key="1">
    <source>
        <dbReference type="ARBA" id="ARBA00007401"/>
    </source>
</evidence>
<dbReference type="InterPro" id="IPR017853">
    <property type="entry name" value="GH"/>
</dbReference>
<protein>
    <submittedName>
        <fullName evidence="12">Beta-galactosidase</fullName>
        <ecNumber evidence="12">3.2.1.23</ecNumber>
    </submittedName>
</protein>
<evidence type="ECO:0000256" key="2">
    <source>
        <dbReference type="ARBA" id="ARBA00022512"/>
    </source>
</evidence>
<feature type="compositionally biased region" description="Polar residues" evidence="8">
    <location>
        <begin position="92"/>
        <end position="103"/>
    </location>
</feature>
<evidence type="ECO:0000259" key="11">
    <source>
        <dbReference type="PROSITE" id="PS51109"/>
    </source>
</evidence>
<feature type="domain" description="G5" evidence="11">
    <location>
        <begin position="2106"/>
        <end position="2182"/>
    </location>
</feature>
<comment type="caution">
    <text evidence="12">The sequence shown here is derived from an EMBL/GenBank/DDBJ whole genome shotgun (WGS) entry which is preliminary data.</text>
</comment>
<dbReference type="Gene3D" id="2.60.120.260">
    <property type="entry name" value="Galactose-binding domain-like"/>
    <property type="match status" value="3"/>
</dbReference>
<dbReference type="InterPro" id="IPR006103">
    <property type="entry name" value="Glyco_hydro_2_cat"/>
</dbReference>
<dbReference type="Pfam" id="PF18565">
    <property type="entry name" value="Glyco_hydro2_C5"/>
    <property type="match status" value="1"/>
</dbReference>
<dbReference type="InterPro" id="IPR006101">
    <property type="entry name" value="Glyco_hydro_2"/>
</dbReference>
<dbReference type="Pfam" id="PF04650">
    <property type="entry name" value="YSIRK_signal"/>
    <property type="match status" value="1"/>
</dbReference>
<dbReference type="Pfam" id="PF02836">
    <property type="entry name" value="Glyco_hydro_2_C"/>
    <property type="match status" value="1"/>
</dbReference>
<dbReference type="Proteomes" id="UP000267870">
    <property type="component" value="Unassembled WGS sequence"/>
</dbReference>
<keyword evidence="9" id="KW-1133">Transmembrane helix</keyword>
<proteinExistence type="inferred from homology"/>
<feature type="domain" description="G5" evidence="11">
    <location>
        <begin position="2455"/>
        <end position="2543"/>
    </location>
</feature>
<dbReference type="Pfam" id="PF16355">
    <property type="entry name" value="DUF4982"/>
    <property type="match status" value="1"/>
</dbReference>
<name>A0A428DE24_STRMT</name>
<dbReference type="PRINTS" id="PR00132">
    <property type="entry name" value="GLHYDRLASE2"/>
</dbReference>
<accession>A0A428DE24</accession>
<dbReference type="EC" id="3.2.1.23" evidence="12"/>
<keyword evidence="4" id="KW-0732">Signal</keyword>
<dbReference type="GO" id="GO:0005975">
    <property type="term" value="P:carbohydrate metabolic process"/>
    <property type="evidence" value="ECO:0007669"/>
    <property type="project" value="InterPro"/>
</dbReference>
<dbReference type="InterPro" id="IPR036156">
    <property type="entry name" value="Beta-gal/glucu_dom_sf"/>
</dbReference>
<feature type="domain" description="G5" evidence="11">
    <location>
        <begin position="2194"/>
        <end position="2269"/>
    </location>
</feature>
<dbReference type="EMBL" id="RJNZ01000008">
    <property type="protein sequence ID" value="RSI92392.1"/>
    <property type="molecule type" value="Genomic_DNA"/>
</dbReference>
<feature type="compositionally biased region" description="Basic and acidic residues" evidence="8">
    <location>
        <begin position="108"/>
        <end position="134"/>
    </location>
</feature>
<dbReference type="SMR" id="A0A428DE24"/>
<dbReference type="InterPro" id="IPR051913">
    <property type="entry name" value="GH2_Domain-Containing"/>
</dbReference>
<dbReference type="NCBIfam" id="TIGR01168">
    <property type="entry name" value="YSIRK_signal"/>
    <property type="match status" value="1"/>
</dbReference>
<dbReference type="InterPro" id="IPR008979">
    <property type="entry name" value="Galactose-bd-like_sf"/>
</dbReference>
<evidence type="ECO:0000256" key="5">
    <source>
        <dbReference type="ARBA" id="ARBA00022801"/>
    </source>
</evidence>
<feature type="region of interest" description="Disordered" evidence="8">
    <location>
        <begin position="1834"/>
        <end position="1855"/>
    </location>
</feature>
<evidence type="ECO:0000259" key="10">
    <source>
        <dbReference type="PROSITE" id="PS50847"/>
    </source>
</evidence>
<dbReference type="InterPro" id="IPR006102">
    <property type="entry name" value="Ig-like_GH2"/>
</dbReference>
<dbReference type="FunFam" id="2.60.40.10:FF:001821">
    <property type="entry name" value="Beta-galactosidase, putative"/>
    <property type="match status" value="1"/>
</dbReference>
<sequence>MRLHKNESDYQKGDFMGKGHWNRKRVYSIRKFAVGACSVMIGTCAVLLGGNIAGESVVYADEAPITHTAEKSKEEKPIVEEKVDQALETKNVVESTAQTQPSATEAIASEKKEDEALTPKEEKVSDKPEEKAPKIESQASSQEKPLKEDVKAVTNEEVNQMIEDRKVNFNQNWHFKLNANSKEAIKPDADVSTWKKLDLPHDWSIFNDFDHESPAQNEGGQLNGGEAWYRKTFKLDEKDLKKNVRLTFDGVYMDSQVYVNGQLVGHYPNGYNQFSYDITKYLNKDGRENVIAVHAVNKQPSSRWYSGSGIYRDVTLQVTDKVHVEKNGTTILTPKLEQQQHGKVETYVTSKIVNTDDKDHQLVAEYQIVERGGQAVTGLVRTESRTLKAHEVTSLDAILEVERPKLWTVLNDKPALYELVTRVYRDGQLVDAKKDLFGYRYYNWTPNEGFSLNGERIKFHGVSLHHDHGALGAEENYKAEYRRLKQMKEMGVNSIRTTHNPASPQTLQIAAELGLLVQEEAFDTWYGGKKPYDYGRFFEKDATHPEAKKGEKWSDYDLRTMVERDKNNPAVFMWSIGNEIGEANGDPHSLATVKRLVKVIKDVDNTRYVTMGADKFRFGNGSGGHEKIADELDAVGFNYSEDNYKVLRAKHPKWLIYGSETSSATRTRGSYFHPEREWVQSNQSWRNYEQSDYGNDRVGWGKTATASWTFDRDNAGYAGQFIWTGTDYIGEPTPWHNQNNTPVKSSYFGIVDTAGIPKNDFYLYQSQWVSAKKKPMVHLLPHWNWENKELIDNVADAENKIPVRAYSNAASVELFLNGKSLGLKTFNKKQTSDGRTYQEGANANELYLEWKVAYQPGTLEAIARDESGKEIARDKITTAGKPAAVRLIKEDHAIAADGKDLTYIYYEIVDSQGNVVPTANNLVRFQLHGQGQLVGVDNGEQASRERYKAQADGSWIRKAFNGKGVAIVKSTEQAGKFTLTAHSDLLKSSQVTVFTGKKEGQEKTVLGTEVARVRTLIGKEPKMPKTVGFVYSDGSREKLPVTWSQVDVSQAGVVTVKGTANGREVEARVEVLAIAKELPTVKRVAPGADLNTVDKYVSILVTDGSVQEYEVDSWEIAEADKAKLSVAGSRIQMTGQLAGETIHATLVVEEGKAAAPVVPTVTVGGEVVTGLTSQQPMQYRTLAYGAQLPEVTASAENADVTVLQASAANGMRASIFVQSKDGGPLQTYAIQFLEEAPKIAHLSLQVEQADSLKEDQTVKLSVRAHYQDGTQAVLPADKVTFSTSGEGEVAVRKGMLELHKPGALTLKAEYEGATGQINLTIQANTEKKIAQSIRPVNVVTDLHQEPTLPSTVTVEYDKGFPKTHKVTWQAIPKEKLDHYQSFEVLGKVEGIDLEARAKVSIEGIVSVEEVSVTTPIAEAPQLPESVRTYDSNGHVSSAKVAWDAIRPEQYAKEGVFTVNGRLEGTQLTTKLHVRVSAQTEQGANISDQWTGSELPLAFASDSNPTDPVSNVNDKLISFNDRPANRWTNWNRSNPEASVGVLFGDSGILSKRSVDNLSVGFHEDHGVGAPKSYVIEYYVGNTAPTAPKNPSFVGNEDHVFNDSANWKPVTNLKAPAQLKAGEMNYFSFDKVETYAVRIRMVKADNKRGTSITEVQIFAKQVAAAKQGQTRIQVDGKDLANFNPDLTDYYLESVYGKVPAVTASVSNNGLATVVPSVREGEPVRVIAKAENGDILGEYRLHFTKDKNLLSHKQVAAVKQARLVQVGQALELPTKVPVYLTGKDGYETKDLTVEWEEVPAENLTKAGQFTVRGHVLGSNLTAEFTVRVTDKLGEALSDNPNYDENGNQSFASATNDIDKNSHDRVDYLNDRDHSENRRWTNWSARPSTNPEVSAGVIFRENGKIVERTVAQGKVQFFADSGTDAPSKLVLERYAGPDFEVPTYYSNYQAYESGHPFNNPENWEAVPYRADKDIEAGDEINVTFKAVKAKAMRWRMERKADKSGVAMIEMTFLEPSELPQESTQSKILVDGKELADFAENRQDYQITYKGQRPKVSVEETNQVASTVVDSGEDSLPVLVRLVSESGKQVKEYRIQLTKEKPVFEKTVAAVQEELPKLELVEKDLAYKTVEKKDSRLYLGETRVEQEGKIGKERIFTAINPNGSKEEKLREVVEAPTDRIVLVGTKQGTSLPEDEVKNLVLNRPELVVEEETIDFKVQERKSDKLYLGETRIIQEGKQGVRVRLIEVENGKRQLKETYDKVVAQDRIVEVGTKPGTSLPEDEVKNLVLNRPELVVEEETIDFKVQERKSDKLYLGETRVLQEGKQGVRVRLIEVENGNRQLKETYDKVVAQDRIVEVGTKPGTSLPEDEVKNLVLNRPELVVEEETIDFNVQERKSDKLYLGETRVLQEGKQGVRVHLIEVENGQRQLKETYDKVAAQNRIVEVGTKLGTSLPEDEVKNLVLNRPELILEEETIDFNVQERRSDKLYLGETRVIQKGRQGIRVHLIEVDNGKRQIKETYDKVTVQDRIIEVGTAGEPTKPVTQETTKPQVSEKADTKQIASSESSQANKVQLPNTGSAASQAAVAAGLALLGLSAGLVATKGKKED</sequence>
<dbReference type="PANTHER" id="PTHR42732:SF1">
    <property type="entry name" value="BETA-MANNOSIDASE"/>
    <property type="match status" value="1"/>
</dbReference>
<feature type="compositionally biased region" description="Polar residues" evidence="8">
    <location>
        <begin position="1835"/>
        <end position="1852"/>
    </location>
</feature>
<dbReference type="InterPro" id="IPR040605">
    <property type="entry name" value="Glyco_hydro2_dom5"/>
</dbReference>
<dbReference type="FunFam" id="2.60.40.10:FF:002230">
    <property type="entry name" value="Beta-galactosidase BoGH2A"/>
    <property type="match status" value="1"/>
</dbReference>
<evidence type="ECO:0000256" key="6">
    <source>
        <dbReference type="ARBA" id="ARBA00023088"/>
    </source>
</evidence>
<dbReference type="InterPro" id="IPR049487">
    <property type="entry name" value="BgaA-like_CBM"/>
</dbReference>
<dbReference type="Gene3D" id="2.20.230.10">
    <property type="entry name" value="Resuscitation-promoting factor rpfb"/>
    <property type="match status" value="5"/>
</dbReference>
<dbReference type="SMART" id="SM01208">
    <property type="entry name" value="G5"/>
    <property type="match status" value="5"/>
</dbReference>
<reference evidence="12 13" key="1">
    <citation type="submission" date="2018-11" db="EMBL/GenBank/DDBJ databases">
        <title>Species Designations Belie Phenotypic and Genotypic Heterogeneity in Oral Streptococci.</title>
        <authorList>
            <person name="Velsko I."/>
        </authorList>
    </citation>
    <scope>NUCLEOTIDE SEQUENCE [LARGE SCALE GENOMIC DNA]</scope>
    <source>
        <strain evidence="12 13">BCC55</strain>
    </source>
</reference>
<dbReference type="InterPro" id="IPR019931">
    <property type="entry name" value="LPXTG_anchor"/>
</dbReference>
<dbReference type="Pfam" id="PF21606">
    <property type="entry name" value="BgaA-like_CBM"/>
    <property type="match status" value="2"/>
</dbReference>
<feature type="region of interest" description="Disordered" evidence="8">
    <location>
        <begin position="2529"/>
        <end position="2573"/>
    </location>
</feature>
<keyword evidence="7 12" id="KW-0326">Glycosidase</keyword>
<feature type="region of interest" description="Disordered" evidence="8">
    <location>
        <begin position="92"/>
        <end position="149"/>
    </location>
</feature>
<keyword evidence="9" id="KW-0812">Transmembrane</keyword>
<keyword evidence="6" id="KW-0572">Peptidoglycan-anchor</keyword>
<gene>
    <name evidence="12" type="primary">lacZ_3</name>
    <name evidence="12" type="ORF">D8845_06215</name>
</gene>
<evidence type="ECO:0000313" key="13">
    <source>
        <dbReference type="Proteomes" id="UP000267870"/>
    </source>
</evidence>
<dbReference type="NCBIfam" id="TIGR01167">
    <property type="entry name" value="LPXTG_anchor"/>
    <property type="match status" value="1"/>
</dbReference>
<dbReference type="PANTHER" id="PTHR42732">
    <property type="entry name" value="BETA-GALACTOSIDASE"/>
    <property type="match status" value="1"/>
</dbReference>
<keyword evidence="2" id="KW-0134">Cell wall</keyword>
<evidence type="ECO:0000256" key="3">
    <source>
        <dbReference type="ARBA" id="ARBA00022525"/>
    </source>
</evidence>
<dbReference type="FunFam" id="3.20.20.80:FF:000132">
    <property type="entry name" value="Beta-galactosidase, putative"/>
    <property type="match status" value="1"/>
</dbReference>
<feature type="domain" description="Gram-positive cocci surface proteins LPxTG" evidence="10">
    <location>
        <begin position="2567"/>
        <end position="2601"/>
    </location>
</feature>
<dbReference type="PROSITE" id="PS51109">
    <property type="entry name" value="G5"/>
    <property type="match status" value="5"/>
</dbReference>
<dbReference type="Gene3D" id="2.60.40.1080">
    <property type="match status" value="1"/>
</dbReference>
<dbReference type="Pfam" id="PF00703">
    <property type="entry name" value="Glyco_hydro_2"/>
    <property type="match status" value="1"/>
</dbReference>
<feature type="transmembrane region" description="Helical" evidence="9">
    <location>
        <begin position="32"/>
        <end position="53"/>
    </location>
</feature>
<dbReference type="InterPro" id="IPR011081">
    <property type="entry name" value="Big_4"/>
</dbReference>